<feature type="region of interest" description="Disordered" evidence="3">
    <location>
        <begin position="298"/>
        <end position="318"/>
    </location>
</feature>
<reference evidence="4" key="1">
    <citation type="journal article" date="2019" name="Environ. Microbiol.">
        <title>Fungal ecological strategies reflected in gene transcription - a case study of two litter decomposers.</title>
        <authorList>
            <person name="Barbi F."/>
            <person name="Kohler A."/>
            <person name="Barry K."/>
            <person name="Baskaran P."/>
            <person name="Daum C."/>
            <person name="Fauchery L."/>
            <person name="Ihrmark K."/>
            <person name="Kuo A."/>
            <person name="LaButti K."/>
            <person name="Lipzen A."/>
            <person name="Morin E."/>
            <person name="Grigoriev I.V."/>
            <person name="Henrissat B."/>
            <person name="Lindahl B."/>
            <person name="Martin F."/>
        </authorList>
    </citation>
    <scope>NUCLEOTIDE SEQUENCE</scope>
    <source>
        <strain evidence="4">JB14</strain>
    </source>
</reference>
<name>A0A6A4IB80_9AGAR</name>
<dbReference type="InterPro" id="IPR001611">
    <property type="entry name" value="Leu-rich_rpt"/>
</dbReference>
<sequence>MFNSSASYSPPSSPCAFPDSSPPSSPGSSVDIDFDLSNSPSLVHPFSGSTKQVKKPRIYEKRQQKRSISYESEGEYVPSTDLAKKKVRYSLERPPSPSDFRMDELNVGRRPEGDLFTARTRSPEERFQELVDRACIDTSLHITFESQGLSYIPERAIEDLQKIVILPTPSELKYVTSDFKALHTASNAQNPHAPPSHARRRSLNFVRASSALTLSGVPREQMSLVLADNYLRSLPPQLFHLTRLTVLSLRANNLTFVPPEIRFLSSLNELNIAGNQLTYLPAEMLDMKLTTLGLHPNPFLPPPPRTNSTRTFSRSTTSKTRLFQAERPKIVSPIKCIDEDGIPSLFEMCLRSLFSFSSSETSSPTTSARVENVVLSYYDEIPAFMTEQLPPTIMHRLQYSIPGKVKGYPTDSLYRHKQGEITGVGVCRSPRHTQTQLSTGSALPCGSGLFFQHVEERFTWESVIAGVENLGEVPVRWRGCERGCLGFLSDRGPKSNEANGQPGNTGEQGLRSTASAAASEVPTASATFTTTTSSATVATEVVNLEDVLQPIRTAESFTEEEFDDHA</sequence>
<accession>A0A6A4IB80</accession>
<proteinExistence type="predicted"/>
<dbReference type="Pfam" id="PF13855">
    <property type="entry name" value="LRR_8"/>
    <property type="match status" value="1"/>
</dbReference>
<gene>
    <name evidence="4" type="ORF">BT96DRAFT_988018</name>
</gene>
<evidence type="ECO:0000313" key="5">
    <source>
        <dbReference type="Proteomes" id="UP000799118"/>
    </source>
</evidence>
<dbReference type="AlphaFoldDB" id="A0A6A4IB80"/>
<dbReference type="GO" id="GO:0005737">
    <property type="term" value="C:cytoplasm"/>
    <property type="evidence" value="ECO:0007669"/>
    <property type="project" value="TreeGrafter"/>
</dbReference>
<feature type="compositionally biased region" description="Low complexity" evidence="3">
    <location>
        <begin position="306"/>
        <end position="318"/>
    </location>
</feature>
<dbReference type="PANTHER" id="PTHR48051:SF1">
    <property type="entry name" value="RAS SUPPRESSOR PROTEIN 1"/>
    <property type="match status" value="1"/>
</dbReference>
<dbReference type="EMBL" id="ML769405">
    <property type="protein sequence ID" value="KAE9406044.1"/>
    <property type="molecule type" value="Genomic_DNA"/>
</dbReference>
<feature type="compositionally biased region" description="Low complexity" evidence="3">
    <location>
        <begin position="523"/>
        <end position="532"/>
    </location>
</feature>
<evidence type="ECO:0000256" key="1">
    <source>
        <dbReference type="ARBA" id="ARBA00022614"/>
    </source>
</evidence>
<dbReference type="InterPro" id="IPR032675">
    <property type="entry name" value="LRR_dom_sf"/>
</dbReference>
<dbReference type="OrthoDB" id="660555at2759"/>
<dbReference type="Gene3D" id="3.80.10.10">
    <property type="entry name" value="Ribonuclease Inhibitor"/>
    <property type="match status" value="1"/>
</dbReference>
<feature type="region of interest" description="Disordered" evidence="3">
    <location>
        <begin position="491"/>
        <end position="532"/>
    </location>
</feature>
<keyword evidence="5" id="KW-1185">Reference proteome</keyword>
<feature type="compositionally biased region" description="Polar residues" evidence="3">
    <location>
        <begin position="36"/>
        <end position="51"/>
    </location>
</feature>
<dbReference type="PANTHER" id="PTHR48051">
    <property type="match status" value="1"/>
</dbReference>
<feature type="compositionally biased region" description="Low complexity" evidence="3">
    <location>
        <begin position="1"/>
        <end position="19"/>
    </location>
</feature>
<evidence type="ECO:0008006" key="6">
    <source>
        <dbReference type="Google" id="ProtNLM"/>
    </source>
</evidence>
<keyword evidence="1" id="KW-0433">Leucine-rich repeat</keyword>
<dbReference type="Proteomes" id="UP000799118">
    <property type="component" value="Unassembled WGS sequence"/>
</dbReference>
<evidence type="ECO:0000256" key="3">
    <source>
        <dbReference type="SAM" id="MobiDB-lite"/>
    </source>
</evidence>
<keyword evidence="2" id="KW-0677">Repeat</keyword>
<feature type="compositionally biased region" description="Polar residues" evidence="3">
    <location>
        <begin position="496"/>
        <end position="516"/>
    </location>
</feature>
<evidence type="ECO:0000256" key="2">
    <source>
        <dbReference type="ARBA" id="ARBA00022737"/>
    </source>
</evidence>
<evidence type="ECO:0000313" key="4">
    <source>
        <dbReference type="EMBL" id="KAE9406044.1"/>
    </source>
</evidence>
<dbReference type="SUPFAM" id="SSF52075">
    <property type="entry name" value="Outer arm dynein light chain 1"/>
    <property type="match status" value="1"/>
</dbReference>
<feature type="region of interest" description="Disordered" evidence="3">
    <location>
        <begin position="1"/>
        <end position="72"/>
    </location>
</feature>
<dbReference type="SMART" id="SM00369">
    <property type="entry name" value="LRR_TYP"/>
    <property type="match status" value="2"/>
</dbReference>
<protein>
    <recommendedName>
        <fullName evidence="6">L domain-like protein</fullName>
    </recommendedName>
</protein>
<dbReference type="InterPro" id="IPR050216">
    <property type="entry name" value="LRR_domain-containing"/>
</dbReference>
<organism evidence="4 5">
    <name type="scientific">Gymnopus androsaceus JB14</name>
    <dbReference type="NCBI Taxonomy" id="1447944"/>
    <lineage>
        <taxon>Eukaryota</taxon>
        <taxon>Fungi</taxon>
        <taxon>Dikarya</taxon>
        <taxon>Basidiomycota</taxon>
        <taxon>Agaricomycotina</taxon>
        <taxon>Agaricomycetes</taxon>
        <taxon>Agaricomycetidae</taxon>
        <taxon>Agaricales</taxon>
        <taxon>Marasmiineae</taxon>
        <taxon>Omphalotaceae</taxon>
        <taxon>Gymnopus</taxon>
    </lineage>
</organism>
<dbReference type="InterPro" id="IPR003591">
    <property type="entry name" value="Leu-rich_rpt_typical-subtyp"/>
</dbReference>